<keyword evidence="4" id="KW-1185">Reference proteome</keyword>
<keyword evidence="1" id="KW-1133">Transmembrane helix</keyword>
<feature type="chain" id="PRO_5046293311" evidence="2">
    <location>
        <begin position="16"/>
        <end position="166"/>
    </location>
</feature>
<reference evidence="4" key="1">
    <citation type="journal article" date="2021" name="Elife">
        <title>Highly contiguous assemblies of 101 drosophilid genomes.</title>
        <authorList>
            <person name="Kim B.Y."/>
            <person name="Wang J.R."/>
            <person name="Miller D.E."/>
            <person name="Barmina O."/>
            <person name="Delaney E."/>
            <person name="Thompson A."/>
            <person name="Comeault A.A."/>
            <person name="Peede D."/>
            <person name="D'Agostino E.R."/>
            <person name="Pelaez J."/>
            <person name="Aguilar J.M."/>
            <person name="Haji D."/>
            <person name="Matsunaga T."/>
            <person name="Armstrong E.E."/>
            <person name="Zych M."/>
            <person name="Ogawa Y."/>
            <person name="Stamenkovic-Radak M."/>
            <person name="Jelic M."/>
            <person name="Veselinovic M.S."/>
            <person name="Tanaskovic M."/>
            <person name="Eric P."/>
            <person name="Gao J.J."/>
            <person name="Katoh T.K."/>
            <person name="Toda M.J."/>
            <person name="Watabe H."/>
            <person name="Watada M."/>
            <person name="Davis J.S."/>
            <person name="Moyle L.C."/>
            <person name="Manoli G."/>
            <person name="Bertolini E."/>
            <person name="Kostal V."/>
            <person name="Hawley R.S."/>
            <person name="Takahashi A."/>
            <person name="Jones C.D."/>
            <person name="Price D.K."/>
            <person name="Whiteman N."/>
            <person name="Kopp A."/>
            <person name="Matute D.R."/>
            <person name="Petrov D.A."/>
        </authorList>
    </citation>
    <scope>NUCLEOTIDE SEQUENCE [LARGE SCALE GENOMIC DNA]</scope>
</reference>
<evidence type="ECO:0000256" key="1">
    <source>
        <dbReference type="SAM" id="Phobius"/>
    </source>
</evidence>
<accession>A0ABM5I6R9</accession>
<keyword evidence="1" id="KW-0812">Transmembrane</keyword>
<evidence type="ECO:0000313" key="3">
    <source>
        <dbReference type="EnsemblMetazoa" id="XP_016991013.2"/>
    </source>
</evidence>
<proteinExistence type="predicted"/>
<name>A0ABM5I6R9_DRORH</name>
<dbReference type="Proteomes" id="UP001652680">
    <property type="component" value="Unassembled WGS sequence"/>
</dbReference>
<protein>
    <submittedName>
        <fullName evidence="3">Uncharacterized protein</fullName>
    </submittedName>
</protein>
<feature type="transmembrane region" description="Helical" evidence="1">
    <location>
        <begin position="134"/>
        <end position="156"/>
    </location>
</feature>
<dbReference type="EnsemblMetazoa" id="XM_017135524.2">
    <property type="protein sequence ID" value="XP_016991013.2"/>
    <property type="gene ID" value="LOC108052961"/>
</dbReference>
<sequence length="166" mass="18941">MKWLILLLLSISVQGGPPENKSCIACVMIRNNHGQHTGHQCHRDDEIAVSGNSETFENKYPQCVPDQYEITRKINEYCCFWSPELGCSILFDRESFDGPSKACSRCRAYCIAPDDHDDDNGRYTNSGHMIAKDWSLFFLFFTLTIFGTTAMFNWIVMQQVVILILG</sequence>
<evidence type="ECO:0000256" key="2">
    <source>
        <dbReference type="SAM" id="SignalP"/>
    </source>
</evidence>
<reference evidence="3" key="2">
    <citation type="submission" date="2025-05" db="UniProtKB">
        <authorList>
            <consortium name="EnsemblMetazoa"/>
        </authorList>
    </citation>
    <scope>IDENTIFICATION</scope>
</reference>
<dbReference type="RefSeq" id="XP_016991013.2">
    <property type="nucleotide sequence ID" value="XM_017135524.2"/>
</dbReference>
<evidence type="ECO:0000313" key="4">
    <source>
        <dbReference type="Proteomes" id="UP001652680"/>
    </source>
</evidence>
<keyword evidence="1" id="KW-0472">Membrane</keyword>
<organism evidence="3 4">
    <name type="scientific">Drosophila rhopaloa</name>
    <name type="common">Fruit fly</name>
    <dbReference type="NCBI Taxonomy" id="1041015"/>
    <lineage>
        <taxon>Eukaryota</taxon>
        <taxon>Metazoa</taxon>
        <taxon>Ecdysozoa</taxon>
        <taxon>Arthropoda</taxon>
        <taxon>Hexapoda</taxon>
        <taxon>Insecta</taxon>
        <taxon>Pterygota</taxon>
        <taxon>Neoptera</taxon>
        <taxon>Endopterygota</taxon>
        <taxon>Diptera</taxon>
        <taxon>Brachycera</taxon>
        <taxon>Muscomorpha</taxon>
        <taxon>Ephydroidea</taxon>
        <taxon>Drosophilidae</taxon>
        <taxon>Drosophila</taxon>
        <taxon>Sophophora</taxon>
    </lineage>
</organism>
<feature type="signal peptide" evidence="2">
    <location>
        <begin position="1"/>
        <end position="15"/>
    </location>
</feature>
<keyword evidence="2" id="KW-0732">Signal</keyword>
<dbReference type="GeneID" id="108052961"/>